<accession>A0ABY6HM03</accession>
<evidence type="ECO:0000256" key="1">
    <source>
        <dbReference type="SAM" id="MobiDB-lite"/>
    </source>
</evidence>
<dbReference type="EMBL" id="CP104013">
    <property type="protein sequence ID" value="UYP44328.1"/>
    <property type="molecule type" value="Genomic_DNA"/>
</dbReference>
<evidence type="ECO:0000313" key="3">
    <source>
        <dbReference type="Proteomes" id="UP001208689"/>
    </source>
</evidence>
<feature type="region of interest" description="Disordered" evidence="1">
    <location>
        <begin position="1"/>
        <end position="28"/>
    </location>
</feature>
<name>A0ABY6HM03_9ARCH</name>
<organism evidence="2 3">
    <name type="scientific">Candidatus Lokiarchaeum ossiferum</name>
    <dbReference type="NCBI Taxonomy" id="2951803"/>
    <lineage>
        <taxon>Archaea</taxon>
        <taxon>Promethearchaeati</taxon>
        <taxon>Promethearchaeota</taxon>
        <taxon>Promethearchaeia</taxon>
        <taxon>Promethearchaeales</taxon>
        <taxon>Promethearchaeaceae</taxon>
        <taxon>Candidatus Lokiarchaeum</taxon>
    </lineage>
</organism>
<feature type="region of interest" description="Disordered" evidence="1">
    <location>
        <begin position="72"/>
        <end position="148"/>
    </location>
</feature>
<evidence type="ECO:0008006" key="4">
    <source>
        <dbReference type="Google" id="ProtNLM"/>
    </source>
</evidence>
<gene>
    <name evidence="2" type="ORF">NEF87_000613</name>
</gene>
<dbReference type="Proteomes" id="UP001208689">
    <property type="component" value="Chromosome"/>
</dbReference>
<sequence>MIFLRRSSSFNISSRNPPRPAFPVAAGGPPADGAGGVAGRVANEGAFTAPGGPAGGAPGIGGIFGGGGSAIPPAGGVEGGPAFGGPEGGPDGGPAFGGPEGGPDGGPAFGGPEGGPAFGGPEGGPAFGGPDGGPAFGGPEGGAGFAGVEEGFTSIPEAAKLGTDSPLSAVSVGLLVESILKSKEAAFSLAAPLFAETATGAASTETDEVPVASLTSLTRFKSFLALNIDF</sequence>
<protein>
    <recommendedName>
        <fullName evidence="4">Collagen-like protein</fullName>
    </recommendedName>
</protein>
<keyword evidence="3" id="KW-1185">Reference proteome</keyword>
<reference evidence="2" key="1">
    <citation type="submission" date="2022-09" db="EMBL/GenBank/DDBJ databases">
        <title>Actin cytoskeleton and complex cell architecture in an #Asgard archaeon.</title>
        <authorList>
            <person name="Ponce Toledo R.I."/>
            <person name="Schleper C."/>
            <person name="Rodrigues Oliveira T."/>
            <person name="Wollweber F."/>
            <person name="Xu J."/>
            <person name="Rittmann S."/>
            <person name="Klingl A."/>
            <person name="Pilhofer M."/>
        </authorList>
    </citation>
    <scope>NUCLEOTIDE SEQUENCE</scope>
    <source>
        <strain evidence="2">B-35</strain>
    </source>
</reference>
<feature type="compositionally biased region" description="Gly residues" evidence="1">
    <location>
        <begin position="76"/>
        <end position="145"/>
    </location>
</feature>
<proteinExistence type="predicted"/>
<evidence type="ECO:0000313" key="2">
    <source>
        <dbReference type="EMBL" id="UYP44328.1"/>
    </source>
</evidence>